<evidence type="ECO:0000313" key="2">
    <source>
        <dbReference type="Proteomes" id="UP000003465"/>
    </source>
</evidence>
<gene>
    <name evidence="1" type="ORF">PSYMO_25549</name>
</gene>
<comment type="caution">
    <text evidence="1">The sequence shown here is derived from an EMBL/GenBank/DDBJ whole genome shotgun (WGS) entry which is preliminary data.</text>
</comment>
<dbReference type="Proteomes" id="UP000003465">
    <property type="component" value="Unassembled WGS sequence"/>
</dbReference>
<organism evidence="1 2">
    <name type="scientific">Pseudomonas amygdali pv. mori str. 301020</name>
    <dbReference type="NCBI Taxonomy" id="629261"/>
    <lineage>
        <taxon>Bacteria</taxon>
        <taxon>Pseudomonadati</taxon>
        <taxon>Pseudomonadota</taxon>
        <taxon>Gammaproteobacteria</taxon>
        <taxon>Pseudomonadales</taxon>
        <taxon>Pseudomonadaceae</taxon>
        <taxon>Pseudomonas</taxon>
        <taxon>Pseudomonas amygdali</taxon>
    </lineage>
</organism>
<name>A0A656GG87_PSEA0</name>
<dbReference type="AlphaFoldDB" id="A0A656GG87"/>
<accession>A0A656GG87</accession>
<sequence length="66" mass="7576">MPSLIRWVEDLITETSRFAVSRDLPDYCDLNTVLRLTDDDRTRHPALNAPYVLVNDDGDYCSVYAV</sequence>
<proteinExistence type="predicted"/>
<protein>
    <submittedName>
        <fullName evidence="1">TraU protein</fullName>
    </submittedName>
</protein>
<dbReference type="EMBL" id="AEAG01001000">
    <property type="protein sequence ID" value="EGH24634.1"/>
    <property type="molecule type" value="Genomic_DNA"/>
</dbReference>
<evidence type="ECO:0000313" key="1">
    <source>
        <dbReference type="EMBL" id="EGH24634.1"/>
    </source>
</evidence>
<feature type="non-terminal residue" evidence="1">
    <location>
        <position position="66"/>
    </location>
</feature>
<reference evidence="1 2" key="1">
    <citation type="journal article" date="2011" name="PLoS Pathog.">
        <title>Dynamic evolution of pathogenicity revealed by sequencing and comparative genomics of 19 Pseudomonas syringae isolates.</title>
        <authorList>
            <person name="Baltrus D.A."/>
            <person name="Nishimura M.T."/>
            <person name="Romanchuk A."/>
            <person name="Chang J.H."/>
            <person name="Mukhtar M.S."/>
            <person name="Cherkis K."/>
            <person name="Roach J."/>
            <person name="Grant S.R."/>
            <person name="Jones C.D."/>
            <person name="Dangl J.L."/>
        </authorList>
    </citation>
    <scope>NUCLEOTIDE SEQUENCE [LARGE SCALE GENOMIC DNA]</scope>
    <source>
        <strain evidence="1 2">301020</strain>
    </source>
</reference>